<protein>
    <submittedName>
        <fullName evidence="11">Nucleoporin autopeptidase</fullName>
    </submittedName>
</protein>
<evidence type="ECO:0000256" key="6">
    <source>
        <dbReference type="ARBA" id="ARBA00023010"/>
    </source>
</evidence>
<feature type="compositionally biased region" description="Polar residues" evidence="9">
    <location>
        <begin position="77"/>
        <end position="111"/>
    </location>
</feature>
<dbReference type="GO" id="GO:0008139">
    <property type="term" value="F:nuclear localization sequence binding"/>
    <property type="evidence" value="ECO:0007669"/>
    <property type="project" value="TreeGrafter"/>
</dbReference>
<keyword evidence="6" id="KW-0811">Translocation</keyword>
<dbReference type="PANTHER" id="PTHR23198:SF6">
    <property type="entry name" value="NUCLEAR PORE COMPLEX PROTEIN NUP98-NUP96"/>
    <property type="match status" value="1"/>
</dbReference>
<dbReference type="VEuPathDB" id="GiardiaDB:SS50377_25447"/>
<dbReference type="PANTHER" id="PTHR23198">
    <property type="entry name" value="NUCLEOPORIN"/>
    <property type="match status" value="1"/>
</dbReference>
<dbReference type="PROSITE" id="PS51434">
    <property type="entry name" value="NUP_C"/>
    <property type="match status" value="1"/>
</dbReference>
<feature type="region of interest" description="Disordered" evidence="9">
    <location>
        <begin position="147"/>
        <end position="170"/>
    </location>
</feature>
<dbReference type="GO" id="GO:0034398">
    <property type="term" value="P:telomere tethering at nuclear periphery"/>
    <property type="evidence" value="ECO:0007669"/>
    <property type="project" value="TreeGrafter"/>
</dbReference>
<feature type="domain" description="Peptidase S59" evidence="10">
    <location>
        <begin position="247"/>
        <end position="377"/>
    </location>
</feature>
<keyword evidence="8" id="KW-0539">Nucleus</keyword>
<accession>V6LK46</accession>
<comment type="subcellular location">
    <subcellularLocation>
        <location evidence="1">Nucleus</location>
        <location evidence="1">Nuclear pore complex</location>
    </subcellularLocation>
</comment>
<name>V6LK46_9EUKA</name>
<dbReference type="GO" id="GO:0006606">
    <property type="term" value="P:protein import into nucleus"/>
    <property type="evidence" value="ECO:0007669"/>
    <property type="project" value="TreeGrafter"/>
</dbReference>
<dbReference type="Pfam" id="PF04096">
    <property type="entry name" value="Nucleoporin2"/>
    <property type="match status" value="1"/>
</dbReference>
<dbReference type="SUPFAM" id="SSF82215">
    <property type="entry name" value="C-terminal autoproteolytic domain of nucleoporin nup98"/>
    <property type="match status" value="1"/>
</dbReference>
<reference evidence="11" key="1">
    <citation type="journal article" date="2014" name="PLoS Genet.">
        <title>The Genome of Spironucleus salmonicida Highlights a Fish Pathogen Adapted to Fluctuating Environments.</title>
        <authorList>
            <person name="Xu F."/>
            <person name="Jerlstrom-Hultqvist J."/>
            <person name="Einarsson E."/>
            <person name="Astvaldsson A."/>
            <person name="Svard S.G."/>
            <person name="Andersson J.O."/>
        </authorList>
    </citation>
    <scope>NUCLEOTIDE SEQUENCE</scope>
</reference>
<dbReference type="AlphaFoldDB" id="V6LK46"/>
<evidence type="ECO:0000256" key="7">
    <source>
        <dbReference type="ARBA" id="ARBA00023132"/>
    </source>
</evidence>
<dbReference type="EMBL" id="KI546101">
    <property type="protein sequence ID" value="EST44995.1"/>
    <property type="molecule type" value="Genomic_DNA"/>
</dbReference>
<keyword evidence="5" id="KW-0653">Protein transport</keyword>
<dbReference type="InterPro" id="IPR036903">
    <property type="entry name" value="Nup98_auto-Pept-S59_dom_sf"/>
</dbReference>
<evidence type="ECO:0000256" key="3">
    <source>
        <dbReference type="ARBA" id="ARBA00022448"/>
    </source>
</evidence>
<evidence type="ECO:0000256" key="8">
    <source>
        <dbReference type="ARBA" id="ARBA00023242"/>
    </source>
</evidence>
<dbReference type="GO" id="GO:0006405">
    <property type="term" value="P:RNA export from nucleus"/>
    <property type="evidence" value="ECO:0007669"/>
    <property type="project" value="TreeGrafter"/>
</dbReference>
<organism evidence="11">
    <name type="scientific">Spironucleus salmonicida</name>
    <dbReference type="NCBI Taxonomy" id="348837"/>
    <lineage>
        <taxon>Eukaryota</taxon>
        <taxon>Metamonada</taxon>
        <taxon>Diplomonadida</taxon>
        <taxon>Hexamitidae</taxon>
        <taxon>Hexamitinae</taxon>
        <taxon>Spironucleus</taxon>
    </lineage>
</organism>
<comment type="similarity">
    <text evidence="2">Belongs to the nucleoporin GLFG family.</text>
</comment>
<evidence type="ECO:0000256" key="2">
    <source>
        <dbReference type="ARBA" id="ARBA00008926"/>
    </source>
</evidence>
<dbReference type="GO" id="GO:0017056">
    <property type="term" value="F:structural constituent of nuclear pore"/>
    <property type="evidence" value="ECO:0007669"/>
    <property type="project" value="InterPro"/>
</dbReference>
<dbReference type="InterPro" id="IPR007230">
    <property type="entry name" value="Nup98_auto-Pept-S59_dom"/>
</dbReference>
<gene>
    <name evidence="11" type="ORF">SS50377_15014</name>
</gene>
<dbReference type="GO" id="GO:0051028">
    <property type="term" value="P:mRNA transport"/>
    <property type="evidence" value="ECO:0007669"/>
    <property type="project" value="UniProtKB-KW"/>
</dbReference>
<dbReference type="GO" id="GO:0044614">
    <property type="term" value="C:nuclear pore cytoplasmic filaments"/>
    <property type="evidence" value="ECO:0007669"/>
    <property type="project" value="TreeGrafter"/>
</dbReference>
<proteinExistence type="inferred from homology"/>
<evidence type="ECO:0000256" key="4">
    <source>
        <dbReference type="ARBA" id="ARBA00022816"/>
    </source>
</evidence>
<evidence type="ECO:0000256" key="9">
    <source>
        <dbReference type="SAM" id="MobiDB-lite"/>
    </source>
</evidence>
<evidence type="ECO:0000313" key="11">
    <source>
        <dbReference type="EMBL" id="EST44995.1"/>
    </source>
</evidence>
<sequence>MFRNNLNNMAQPQAMVPQVPQPQQNLYNSQVFSLSEFYIQRTCPQFLAQQQQQQQQGWGAQQQPATAAWGQPQQSIIPSFGQTQQPFGTQSQTSFGQPPNPFGTQQPNQVLQPPPGITSIDQLNLLQTALDNSRSLRTGTLLEKMRQDMTGSQLQQQQQQQPPNSPNSKKLLDSLQSALLQQKSQEIAAPTFMSQIDHSQVTQLQNSAFQSDFHVDKANQNFGQIGVHQVNIMQQHVDFINPRAPLCSNYTTFPSIQQLQLYTDQQLQQVQNFAVYKYENNQLVGSLRFLYPVNLTNVNVDTVVSIDWKLCNLTFTQQTGYQLNVPAEVTLYGIQCPPGADVADYTRNISEITGKNGGRLIEYDPNNGVWKFQVDSFMG</sequence>
<dbReference type="Gene3D" id="3.30.1610.10">
    <property type="entry name" value="Peptidase S59, nucleoporin"/>
    <property type="match status" value="1"/>
</dbReference>
<evidence type="ECO:0000259" key="10">
    <source>
        <dbReference type="PROSITE" id="PS51434"/>
    </source>
</evidence>
<feature type="region of interest" description="Disordered" evidence="9">
    <location>
        <begin position="77"/>
        <end position="118"/>
    </location>
</feature>
<keyword evidence="3" id="KW-0813">Transport</keyword>
<dbReference type="GO" id="GO:0000973">
    <property type="term" value="P:post-transcriptional tethering of RNA polymerase II gene DNA at nuclear periphery"/>
    <property type="evidence" value="ECO:0007669"/>
    <property type="project" value="TreeGrafter"/>
</dbReference>
<dbReference type="GO" id="GO:0003723">
    <property type="term" value="F:RNA binding"/>
    <property type="evidence" value="ECO:0007669"/>
    <property type="project" value="TreeGrafter"/>
</dbReference>
<keyword evidence="4" id="KW-0509">mRNA transport</keyword>
<keyword evidence="7" id="KW-0906">Nuclear pore complex</keyword>
<evidence type="ECO:0000256" key="1">
    <source>
        <dbReference type="ARBA" id="ARBA00004567"/>
    </source>
</evidence>
<dbReference type="InterPro" id="IPR037665">
    <property type="entry name" value="Nucleoporin_S59-like"/>
</dbReference>
<evidence type="ECO:0000256" key="5">
    <source>
        <dbReference type="ARBA" id="ARBA00022927"/>
    </source>
</evidence>